<dbReference type="AlphaFoldDB" id="A0A7J8AH41"/>
<sequence>MIKLTRIFYKEFVLPPTVKVSFLRLSSSAVVVKLNVNLNTRS</sequence>
<name>A0A7J8AH41_RHIFE</name>
<gene>
    <name evidence="1" type="ORF">mRhiFer1_017754</name>
</gene>
<proteinExistence type="predicted"/>
<comment type="caution">
    <text evidence="1">The sequence shown here is derived from an EMBL/GenBank/DDBJ whole genome shotgun (WGS) entry which is preliminary data.</text>
</comment>
<dbReference type="Proteomes" id="UP000585614">
    <property type="component" value="Unassembled WGS sequence"/>
</dbReference>
<organism evidence="1 2">
    <name type="scientific">Rhinolophus ferrumequinum</name>
    <name type="common">Greater horseshoe bat</name>
    <dbReference type="NCBI Taxonomy" id="59479"/>
    <lineage>
        <taxon>Eukaryota</taxon>
        <taxon>Metazoa</taxon>
        <taxon>Chordata</taxon>
        <taxon>Craniata</taxon>
        <taxon>Vertebrata</taxon>
        <taxon>Euteleostomi</taxon>
        <taxon>Mammalia</taxon>
        <taxon>Eutheria</taxon>
        <taxon>Laurasiatheria</taxon>
        <taxon>Chiroptera</taxon>
        <taxon>Yinpterochiroptera</taxon>
        <taxon>Rhinolophoidea</taxon>
        <taxon>Rhinolophidae</taxon>
        <taxon>Rhinolophinae</taxon>
        <taxon>Rhinolophus</taxon>
    </lineage>
</organism>
<reference evidence="1 2" key="1">
    <citation type="journal article" date="2020" name="Nature">
        <title>Six reference-quality genomes reveal evolution of bat adaptations.</title>
        <authorList>
            <person name="Jebb D."/>
            <person name="Huang Z."/>
            <person name="Pippel M."/>
            <person name="Hughes G.M."/>
            <person name="Lavrichenko K."/>
            <person name="Devanna P."/>
            <person name="Winkler S."/>
            <person name="Jermiin L.S."/>
            <person name="Skirmuntt E.C."/>
            <person name="Katzourakis A."/>
            <person name="Burkitt-Gray L."/>
            <person name="Ray D.A."/>
            <person name="Sullivan K.A.M."/>
            <person name="Roscito J.G."/>
            <person name="Kirilenko B.M."/>
            <person name="Davalos L.M."/>
            <person name="Corthals A.P."/>
            <person name="Power M.L."/>
            <person name="Jones G."/>
            <person name="Ransome R.D."/>
            <person name="Dechmann D.K.N."/>
            <person name="Locatelli A.G."/>
            <person name="Puechmaille S.J."/>
            <person name="Fedrigo O."/>
            <person name="Jarvis E.D."/>
            <person name="Hiller M."/>
            <person name="Vernes S.C."/>
            <person name="Myers E.W."/>
            <person name="Teeling E.C."/>
        </authorList>
    </citation>
    <scope>NUCLEOTIDE SEQUENCE [LARGE SCALE GENOMIC DNA]</scope>
    <source>
        <strain evidence="1">MRhiFer1</strain>
        <tissue evidence="1">Lung</tissue>
    </source>
</reference>
<evidence type="ECO:0000313" key="2">
    <source>
        <dbReference type="Proteomes" id="UP000585614"/>
    </source>
</evidence>
<protein>
    <submittedName>
        <fullName evidence="1">Tetratricopeptide repeat domain 3</fullName>
    </submittedName>
</protein>
<accession>A0A7J8AH41</accession>
<dbReference type="EMBL" id="JACAGC010000002">
    <property type="protein sequence ID" value="KAF6385668.1"/>
    <property type="molecule type" value="Genomic_DNA"/>
</dbReference>
<evidence type="ECO:0000313" key="1">
    <source>
        <dbReference type="EMBL" id="KAF6385668.1"/>
    </source>
</evidence>